<accession>A0A4U5MIS0</accession>
<evidence type="ECO:0000259" key="2">
    <source>
        <dbReference type="Pfam" id="PF00646"/>
    </source>
</evidence>
<evidence type="ECO:0000313" key="3">
    <source>
        <dbReference type="EMBL" id="TKR69241.1"/>
    </source>
</evidence>
<evidence type="ECO:0000313" key="4">
    <source>
        <dbReference type="Proteomes" id="UP000298663"/>
    </source>
</evidence>
<proteinExistence type="predicted"/>
<reference evidence="3 4" key="2">
    <citation type="journal article" date="2019" name="G3 (Bethesda)">
        <title>Hybrid Assembly of the Genome of the Entomopathogenic Nematode Steinernema carpocapsae Identifies the X-Chromosome.</title>
        <authorList>
            <person name="Serra L."/>
            <person name="Macchietto M."/>
            <person name="Macias-Munoz A."/>
            <person name="McGill C.J."/>
            <person name="Rodriguez I.M."/>
            <person name="Rodriguez B."/>
            <person name="Murad R."/>
            <person name="Mortazavi A."/>
        </authorList>
    </citation>
    <scope>NUCLEOTIDE SEQUENCE [LARGE SCALE GENOMIC DNA]</scope>
    <source>
        <strain evidence="3 4">ALL</strain>
    </source>
</reference>
<comment type="caution">
    <text evidence="3">The sequence shown here is derived from an EMBL/GenBank/DDBJ whole genome shotgun (WGS) entry which is preliminary data.</text>
</comment>
<dbReference type="AlphaFoldDB" id="A0A4U5MIS0"/>
<organism evidence="3 4">
    <name type="scientific">Steinernema carpocapsae</name>
    <name type="common">Entomopathogenic nematode</name>
    <dbReference type="NCBI Taxonomy" id="34508"/>
    <lineage>
        <taxon>Eukaryota</taxon>
        <taxon>Metazoa</taxon>
        <taxon>Ecdysozoa</taxon>
        <taxon>Nematoda</taxon>
        <taxon>Chromadorea</taxon>
        <taxon>Rhabditida</taxon>
        <taxon>Tylenchina</taxon>
        <taxon>Panagrolaimomorpha</taxon>
        <taxon>Strongyloidoidea</taxon>
        <taxon>Steinernematidae</taxon>
        <taxon>Steinernema</taxon>
    </lineage>
</organism>
<protein>
    <recommendedName>
        <fullName evidence="2">F-box domain-containing protein</fullName>
    </recommendedName>
</protein>
<name>A0A4U5MIS0_STECR</name>
<reference evidence="3 4" key="1">
    <citation type="journal article" date="2015" name="Genome Biol.">
        <title>Comparative genomics of Steinernema reveals deeply conserved gene regulatory networks.</title>
        <authorList>
            <person name="Dillman A.R."/>
            <person name="Macchietto M."/>
            <person name="Porter C.F."/>
            <person name="Rogers A."/>
            <person name="Williams B."/>
            <person name="Antoshechkin I."/>
            <person name="Lee M.M."/>
            <person name="Goodwin Z."/>
            <person name="Lu X."/>
            <person name="Lewis E.E."/>
            <person name="Goodrich-Blair H."/>
            <person name="Stock S.P."/>
            <person name="Adams B.J."/>
            <person name="Sternberg P.W."/>
            <person name="Mortazavi A."/>
        </authorList>
    </citation>
    <scope>NUCLEOTIDE SEQUENCE [LARGE SCALE GENOMIC DNA]</scope>
    <source>
        <strain evidence="3 4">ALL</strain>
    </source>
</reference>
<gene>
    <name evidence="3" type="ORF">L596_021424</name>
</gene>
<feature type="region of interest" description="Disordered" evidence="1">
    <location>
        <begin position="1"/>
        <end position="22"/>
    </location>
</feature>
<dbReference type="CDD" id="cd09917">
    <property type="entry name" value="F-box_SF"/>
    <property type="match status" value="1"/>
</dbReference>
<dbReference type="Pfam" id="PF00646">
    <property type="entry name" value="F-box"/>
    <property type="match status" value="1"/>
</dbReference>
<feature type="domain" description="F-box" evidence="2">
    <location>
        <begin position="36"/>
        <end position="65"/>
    </location>
</feature>
<evidence type="ECO:0000256" key="1">
    <source>
        <dbReference type="SAM" id="MobiDB-lite"/>
    </source>
</evidence>
<sequence length="393" mass="43970">MEPTMKDIQASNENFVDPEGTEESLDDFASFSAETITRLFDHFDAETLFRCRKVSKRFNAISTKVLTTKAMVTVSVQLGTAPEKDVIAWNDKVLKQKRINQKRPYPEEKPQNPHKKEKAYLFTSTSVSKWPSFVSVGKLSIDLNDCQVTEERLADVAKILETCPRIQNLNEFLLKTDVKNGQDVFPQITSTTLKILDLVKSKPVTNLTLSWLKQSSPANVGRMAFEMFSFQPPSAPLFAPIVYSNTLEGTEEAVLALIKSVALRENSVMSVNVPLDRTVFLGLLLDVISTKKEGSTSVDAALSKYENPFGYDDPKLKMLLQTLIHHPKVVKLALKGRDGIAFRPQALFCFGGSTETFPAKGDDNEDWKVDYSKYQSGLVLNCSRVGLNEIDQE</sequence>
<dbReference type="EMBL" id="AZBU02000007">
    <property type="protein sequence ID" value="TKR69241.1"/>
    <property type="molecule type" value="Genomic_DNA"/>
</dbReference>
<keyword evidence="4" id="KW-1185">Reference proteome</keyword>
<dbReference type="Proteomes" id="UP000298663">
    <property type="component" value="Unassembled WGS sequence"/>
</dbReference>
<dbReference type="InterPro" id="IPR001810">
    <property type="entry name" value="F-box_dom"/>
</dbReference>